<keyword evidence="3" id="KW-1185">Reference proteome</keyword>
<evidence type="ECO:0000313" key="2">
    <source>
        <dbReference type="EMBL" id="PAA49465.1"/>
    </source>
</evidence>
<sequence>SQTALRHPNLKPVTIVEQHSIINPAPDLLRATVNYRTQIMGKPNLTTALIVLGAWALLLTPLLVAGESPIEDEVLEKRGSKDVITYFPCSYGGIPYPVTCGSGTGPRIFKSRNRFLVCVCLCPPGKTGPNCGSS</sequence>
<keyword evidence="1" id="KW-1133">Transmembrane helix</keyword>
<feature type="transmembrane region" description="Helical" evidence="1">
    <location>
        <begin position="45"/>
        <end position="64"/>
    </location>
</feature>
<comment type="caution">
    <text evidence="2">The sequence shown here is derived from an EMBL/GenBank/DDBJ whole genome shotgun (WGS) entry which is preliminary data.</text>
</comment>
<name>A0A267DJS0_9PLAT</name>
<dbReference type="AlphaFoldDB" id="A0A267DJS0"/>
<proteinExistence type="predicted"/>
<protein>
    <submittedName>
        <fullName evidence="2">Uncharacterized protein</fullName>
    </submittedName>
</protein>
<dbReference type="EMBL" id="NIVC01003871">
    <property type="protein sequence ID" value="PAA49465.1"/>
    <property type="molecule type" value="Genomic_DNA"/>
</dbReference>
<accession>A0A267DJS0</accession>
<keyword evidence="1" id="KW-0472">Membrane</keyword>
<gene>
    <name evidence="2" type="ORF">BOX15_Mlig026996g2</name>
</gene>
<reference evidence="2 3" key="1">
    <citation type="submission" date="2017-06" db="EMBL/GenBank/DDBJ databases">
        <title>A platform for efficient transgenesis in Macrostomum lignano, a flatworm model organism for stem cell research.</title>
        <authorList>
            <person name="Berezikov E."/>
        </authorList>
    </citation>
    <scope>NUCLEOTIDE SEQUENCE [LARGE SCALE GENOMIC DNA]</scope>
    <source>
        <strain evidence="2">DV1</strain>
        <tissue evidence="2">Whole organism</tissue>
    </source>
</reference>
<keyword evidence="1" id="KW-0812">Transmembrane</keyword>
<evidence type="ECO:0000256" key="1">
    <source>
        <dbReference type="SAM" id="Phobius"/>
    </source>
</evidence>
<evidence type="ECO:0000313" key="3">
    <source>
        <dbReference type="Proteomes" id="UP000215902"/>
    </source>
</evidence>
<dbReference type="Proteomes" id="UP000215902">
    <property type="component" value="Unassembled WGS sequence"/>
</dbReference>
<feature type="non-terminal residue" evidence="2">
    <location>
        <position position="1"/>
    </location>
</feature>
<organism evidence="2 3">
    <name type="scientific">Macrostomum lignano</name>
    <dbReference type="NCBI Taxonomy" id="282301"/>
    <lineage>
        <taxon>Eukaryota</taxon>
        <taxon>Metazoa</taxon>
        <taxon>Spiralia</taxon>
        <taxon>Lophotrochozoa</taxon>
        <taxon>Platyhelminthes</taxon>
        <taxon>Rhabditophora</taxon>
        <taxon>Macrostomorpha</taxon>
        <taxon>Macrostomida</taxon>
        <taxon>Macrostomidae</taxon>
        <taxon>Macrostomum</taxon>
    </lineage>
</organism>